<dbReference type="Proteomes" id="UP000582974">
    <property type="component" value="Unassembled WGS sequence"/>
</dbReference>
<accession>A0A838A6H6</accession>
<dbReference type="RefSeq" id="WP_180891353.1">
    <property type="nucleotide sequence ID" value="NZ_JACCKD010000001.1"/>
</dbReference>
<comment type="caution">
    <text evidence="2">The sequence shown here is derived from an EMBL/GenBank/DDBJ whole genome shotgun (WGS) entry which is preliminary data.</text>
</comment>
<reference evidence="2 3" key="1">
    <citation type="submission" date="2020-07" db="EMBL/GenBank/DDBJ databases">
        <title>Genome of Haloechinothrix sp.</title>
        <authorList>
            <person name="Tang S.-K."/>
            <person name="Yang L."/>
            <person name="Zhu W.-Y."/>
        </authorList>
    </citation>
    <scope>NUCLEOTIDE SEQUENCE [LARGE SCALE GENOMIC DNA]</scope>
    <source>
        <strain evidence="2 3">YIM 98757</strain>
    </source>
</reference>
<evidence type="ECO:0000313" key="2">
    <source>
        <dbReference type="EMBL" id="MBA0124495.1"/>
    </source>
</evidence>
<feature type="region of interest" description="Disordered" evidence="1">
    <location>
        <begin position="1"/>
        <end position="41"/>
    </location>
</feature>
<dbReference type="AlphaFoldDB" id="A0A838A6H6"/>
<organism evidence="2 3">
    <name type="scientific">Haloechinothrix aidingensis</name>
    <dbReference type="NCBI Taxonomy" id="2752311"/>
    <lineage>
        <taxon>Bacteria</taxon>
        <taxon>Bacillati</taxon>
        <taxon>Actinomycetota</taxon>
        <taxon>Actinomycetes</taxon>
        <taxon>Pseudonocardiales</taxon>
        <taxon>Pseudonocardiaceae</taxon>
        <taxon>Haloechinothrix</taxon>
    </lineage>
</organism>
<sequence>MSGSLEVRQFLMRQEETRSTGSGMGVPSQRSSGADSLRISDDQLKRARRAVAGSAHDAEDCALLLDMLGLRPDEDGVPPVQR</sequence>
<evidence type="ECO:0000313" key="3">
    <source>
        <dbReference type="Proteomes" id="UP000582974"/>
    </source>
</evidence>
<protein>
    <submittedName>
        <fullName evidence="2">Uncharacterized protein</fullName>
    </submittedName>
</protein>
<name>A0A838A6H6_9PSEU</name>
<keyword evidence="3" id="KW-1185">Reference proteome</keyword>
<gene>
    <name evidence="2" type="ORF">H0B56_02950</name>
</gene>
<evidence type="ECO:0000256" key="1">
    <source>
        <dbReference type="SAM" id="MobiDB-lite"/>
    </source>
</evidence>
<dbReference type="EMBL" id="JACCKD010000001">
    <property type="protein sequence ID" value="MBA0124495.1"/>
    <property type="molecule type" value="Genomic_DNA"/>
</dbReference>
<proteinExistence type="predicted"/>